<evidence type="ECO:0000313" key="3">
    <source>
        <dbReference type="Proteomes" id="UP000436047"/>
    </source>
</evidence>
<keyword evidence="1" id="KW-1133">Transmembrane helix</keyword>
<dbReference type="GeneID" id="86057089"/>
<reference evidence="2 3" key="1">
    <citation type="submission" date="2019-08" db="EMBL/GenBank/DDBJ databases">
        <title>In-depth cultivation of the pig gut microbiome towards novel bacterial diversity and tailored functional studies.</title>
        <authorList>
            <person name="Wylensek D."/>
            <person name="Hitch T.C.A."/>
            <person name="Clavel T."/>
        </authorList>
    </citation>
    <scope>NUCLEOTIDE SEQUENCE [LARGE SCALE GENOMIC DNA]</scope>
    <source>
        <strain evidence="2 3">WCA-389-WT-23B</strain>
    </source>
</reference>
<feature type="transmembrane region" description="Helical" evidence="1">
    <location>
        <begin position="15"/>
        <end position="34"/>
    </location>
</feature>
<organism evidence="2 3">
    <name type="scientific">Eisenbergiella porci</name>
    <dbReference type="NCBI Taxonomy" id="2652274"/>
    <lineage>
        <taxon>Bacteria</taxon>
        <taxon>Bacillati</taxon>
        <taxon>Bacillota</taxon>
        <taxon>Clostridia</taxon>
        <taxon>Lachnospirales</taxon>
        <taxon>Lachnospiraceae</taxon>
        <taxon>Eisenbergiella</taxon>
    </lineage>
</organism>
<proteinExistence type="predicted"/>
<dbReference type="EMBL" id="VUMI01000007">
    <property type="protein sequence ID" value="MSS87861.1"/>
    <property type="molecule type" value="Genomic_DNA"/>
</dbReference>
<evidence type="ECO:0000313" key="2">
    <source>
        <dbReference type="EMBL" id="MSS87861.1"/>
    </source>
</evidence>
<keyword evidence="3" id="KW-1185">Reference proteome</keyword>
<comment type="caution">
    <text evidence="2">The sequence shown here is derived from an EMBL/GenBank/DDBJ whole genome shotgun (WGS) entry which is preliminary data.</text>
</comment>
<evidence type="ECO:0000256" key="1">
    <source>
        <dbReference type="SAM" id="Phobius"/>
    </source>
</evidence>
<sequence length="67" mass="7715">MHYFSITGIPLPRSVYYLFPVLEVVLLLAVISLVSRKSFSKKIYIAVTFQAVFGLCEVLRSYGEFFF</sequence>
<keyword evidence="1" id="KW-0812">Transmembrane</keyword>
<dbReference type="AlphaFoldDB" id="A0A6N7VXV3"/>
<name>A0A6N7VXV3_9FIRM</name>
<accession>A0A6N7VXV3</accession>
<protein>
    <submittedName>
        <fullName evidence="2">Uncharacterized protein</fullName>
    </submittedName>
</protein>
<dbReference type="RefSeq" id="WP_195841683.1">
    <property type="nucleotide sequence ID" value="NZ_JAXDZL010000178.1"/>
</dbReference>
<dbReference type="Proteomes" id="UP000436047">
    <property type="component" value="Unassembled WGS sequence"/>
</dbReference>
<gene>
    <name evidence="2" type="ORF">FYJ45_05810</name>
</gene>
<keyword evidence="1" id="KW-0472">Membrane</keyword>